<dbReference type="InterPro" id="IPR001568">
    <property type="entry name" value="RNase_T2-like"/>
</dbReference>
<dbReference type="GO" id="GO:0033897">
    <property type="term" value="F:ribonuclease T2 activity"/>
    <property type="evidence" value="ECO:0007669"/>
    <property type="project" value="InterPro"/>
</dbReference>
<dbReference type="GO" id="GO:0005576">
    <property type="term" value="C:extracellular region"/>
    <property type="evidence" value="ECO:0007669"/>
    <property type="project" value="TreeGrafter"/>
</dbReference>
<protein>
    <submittedName>
        <fullName evidence="3">Uncharacterized protein</fullName>
    </submittedName>
</protein>
<reference evidence="3" key="1">
    <citation type="submission" date="2022-02" db="EMBL/GenBank/DDBJ databases">
        <authorList>
            <person name="Henning P.M."/>
            <person name="McCubbin A.G."/>
            <person name="Shore J.S."/>
        </authorList>
    </citation>
    <scope>NUCLEOTIDE SEQUENCE</scope>
    <source>
        <strain evidence="3">F60SS</strain>
        <tissue evidence="3">Leaves</tissue>
    </source>
</reference>
<dbReference type="Pfam" id="PF00445">
    <property type="entry name" value="Ribonuclease_T2"/>
    <property type="match status" value="1"/>
</dbReference>
<organism evidence="3 4">
    <name type="scientific">Turnera subulata</name>
    <dbReference type="NCBI Taxonomy" id="218843"/>
    <lineage>
        <taxon>Eukaryota</taxon>
        <taxon>Viridiplantae</taxon>
        <taxon>Streptophyta</taxon>
        <taxon>Embryophyta</taxon>
        <taxon>Tracheophyta</taxon>
        <taxon>Spermatophyta</taxon>
        <taxon>Magnoliopsida</taxon>
        <taxon>eudicotyledons</taxon>
        <taxon>Gunneridae</taxon>
        <taxon>Pentapetalae</taxon>
        <taxon>rosids</taxon>
        <taxon>fabids</taxon>
        <taxon>Malpighiales</taxon>
        <taxon>Passifloraceae</taxon>
        <taxon>Turnera</taxon>
    </lineage>
</organism>
<dbReference type="InterPro" id="IPR036430">
    <property type="entry name" value="RNase_T2-like_sf"/>
</dbReference>
<dbReference type="EMBL" id="JAKUCV010005565">
    <property type="protein sequence ID" value="KAJ4830671.1"/>
    <property type="molecule type" value="Genomic_DNA"/>
</dbReference>
<accession>A0A9Q0J5U2</accession>
<dbReference type="GO" id="GO:0006401">
    <property type="term" value="P:RNA catabolic process"/>
    <property type="evidence" value="ECO:0007669"/>
    <property type="project" value="TreeGrafter"/>
</dbReference>
<dbReference type="GO" id="GO:0003723">
    <property type="term" value="F:RNA binding"/>
    <property type="evidence" value="ECO:0007669"/>
    <property type="project" value="InterPro"/>
</dbReference>
<proteinExistence type="inferred from homology"/>
<comment type="caution">
    <text evidence="3">The sequence shown here is derived from an EMBL/GenBank/DDBJ whole genome shotgun (WGS) entry which is preliminary data.</text>
</comment>
<keyword evidence="4" id="KW-1185">Reference proteome</keyword>
<evidence type="ECO:0000256" key="2">
    <source>
        <dbReference type="RuleBase" id="RU004328"/>
    </source>
</evidence>
<dbReference type="SUPFAM" id="SSF55895">
    <property type="entry name" value="Ribonuclease Rh-like"/>
    <property type="match status" value="1"/>
</dbReference>
<evidence type="ECO:0000256" key="1">
    <source>
        <dbReference type="ARBA" id="ARBA00007469"/>
    </source>
</evidence>
<dbReference type="PANTHER" id="PTHR11240:SF22">
    <property type="entry name" value="RIBONUCLEASE T2"/>
    <property type="match status" value="1"/>
</dbReference>
<evidence type="ECO:0000313" key="4">
    <source>
        <dbReference type="Proteomes" id="UP001141552"/>
    </source>
</evidence>
<reference evidence="3" key="2">
    <citation type="journal article" date="2023" name="Plants (Basel)">
        <title>Annotation of the Turnera subulata (Passifloraceae) Draft Genome Reveals the S-Locus Evolved after the Divergence of Turneroideae from Passifloroideae in a Stepwise Manner.</title>
        <authorList>
            <person name="Henning P.M."/>
            <person name="Roalson E.H."/>
            <person name="Mir W."/>
            <person name="McCubbin A.G."/>
            <person name="Shore J.S."/>
        </authorList>
    </citation>
    <scope>NUCLEOTIDE SEQUENCE</scope>
    <source>
        <strain evidence="3">F60SS</strain>
    </source>
</reference>
<gene>
    <name evidence="3" type="ORF">Tsubulata_048640</name>
</gene>
<comment type="similarity">
    <text evidence="1 2">Belongs to the RNase T2 family.</text>
</comment>
<dbReference type="Proteomes" id="UP001141552">
    <property type="component" value="Unassembled WGS sequence"/>
</dbReference>
<dbReference type="Gene3D" id="3.90.730.10">
    <property type="entry name" value="Ribonuclease T2-like"/>
    <property type="match status" value="1"/>
</dbReference>
<evidence type="ECO:0000313" key="3">
    <source>
        <dbReference type="EMBL" id="KAJ4830671.1"/>
    </source>
</evidence>
<dbReference type="OrthoDB" id="851690at2759"/>
<sequence>MFTNTVAVDFDYLYLAVQWPPGYCAIPGVQCVLQRPKNANFTFHGLWPMKERKGEVINCNGKPFRGDQIYDRELMQNYWPNFISWDFDRFWRYRHGKCTGWSQTDYFRITLQRFSEYNVLAHLQAA</sequence>
<dbReference type="PANTHER" id="PTHR11240">
    <property type="entry name" value="RIBONUCLEASE T2"/>
    <property type="match status" value="1"/>
</dbReference>
<feature type="non-terminal residue" evidence="3">
    <location>
        <position position="1"/>
    </location>
</feature>
<dbReference type="AlphaFoldDB" id="A0A9Q0J5U2"/>
<name>A0A9Q0J5U2_9ROSI</name>